<evidence type="ECO:0000259" key="2">
    <source>
        <dbReference type="Pfam" id="PF16537"/>
    </source>
</evidence>
<feature type="compositionally biased region" description="Low complexity" evidence="1">
    <location>
        <begin position="170"/>
        <end position="209"/>
    </location>
</feature>
<gene>
    <name evidence="3" type="ORF">GCM10007067_00610</name>
</gene>
<feature type="compositionally biased region" description="Pro residues" evidence="1">
    <location>
        <begin position="23"/>
        <end position="33"/>
    </location>
</feature>
<name>A0A918SSJ6_9GAMM</name>
<dbReference type="Proteomes" id="UP000646426">
    <property type="component" value="Unassembled WGS sequence"/>
</dbReference>
<protein>
    <recommendedName>
        <fullName evidence="2">Type II secretion system protein GspB C-terminal domain-containing protein</fullName>
    </recommendedName>
</protein>
<accession>A0A918SSJ6</accession>
<dbReference type="AlphaFoldDB" id="A0A918SSJ6"/>
<evidence type="ECO:0000313" key="4">
    <source>
        <dbReference type="Proteomes" id="UP000646426"/>
    </source>
</evidence>
<comment type="caution">
    <text evidence="3">The sequence shown here is derived from an EMBL/GenBank/DDBJ whole genome shotgun (WGS) entry which is preliminary data.</text>
</comment>
<feature type="domain" description="Type II secretion system protein GspB C-terminal" evidence="2">
    <location>
        <begin position="276"/>
        <end position="333"/>
    </location>
</feature>
<reference evidence="3" key="2">
    <citation type="submission" date="2020-09" db="EMBL/GenBank/DDBJ databases">
        <authorList>
            <person name="Sun Q."/>
            <person name="Kim S."/>
        </authorList>
    </citation>
    <scope>NUCLEOTIDE SEQUENCE</scope>
    <source>
        <strain evidence="3">KCTC 23077</strain>
    </source>
</reference>
<organism evidence="3 4">
    <name type="scientific">Cognatilysobacter bugurensis</name>
    <dbReference type="NCBI Taxonomy" id="543356"/>
    <lineage>
        <taxon>Bacteria</taxon>
        <taxon>Pseudomonadati</taxon>
        <taxon>Pseudomonadota</taxon>
        <taxon>Gammaproteobacteria</taxon>
        <taxon>Lysobacterales</taxon>
        <taxon>Lysobacteraceae</taxon>
        <taxon>Cognatilysobacter</taxon>
    </lineage>
</organism>
<feature type="compositionally biased region" description="Polar residues" evidence="1">
    <location>
        <begin position="107"/>
        <end position="120"/>
    </location>
</feature>
<dbReference type="GO" id="GO:0015627">
    <property type="term" value="C:type II protein secretion system complex"/>
    <property type="evidence" value="ECO:0007669"/>
    <property type="project" value="InterPro"/>
</dbReference>
<feature type="compositionally biased region" description="Low complexity" evidence="1">
    <location>
        <begin position="143"/>
        <end position="152"/>
    </location>
</feature>
<proteinExistence type="predicted"/>
<dbReference type="InterPro" id="IPR032389">
    <property type="entry name" value="GspB_C"/>
</dbReference>
<feature type="region of interest" description="Disordered" evidence="1">
    <location>
        <begin position="100"/>
        <end position="122"/>
    </location>
</feature>
<feature type="compositionally biased region" description="Low complexity" evidence="1">
    <location>
        <begin position="219"/>
        <end position="257"/>
    </location>
</feature>
<feature type="region of interest" description="Disordered" evidence="1">
    <location>
        <begin position="135"/>
        <end position="261"/>
    </location>
</feature>
<evidence type="ECO:0000313" key="3">
    <source>
        <dbReference type="EMBL" id="GHA68637.1"/>
    </source>
</evidence>
<keyword evidence="4" id="KW-1185">Reference proteome</keyword>
<evidence type="ECO:0000256" key="1">
    <source>
        <dbReference type="SAM" id="MobiDB-lite"/>
    </source>
</evidence>
<reference evidence="3" key="1">
    <citation type="journal article" date="2014" name="Int. J. Syst. Evol. Microbiol.">
        <title>Complete genome sequence of Corynebacterium casei LMG S-19264T (=DSM 44701T), isolated from a smear-ripened cheese.</title>
        <authorList>
            <consortium name="US DOE Joint Genome Institute (JGI-PGF)"/>
            <person name="Walter F."/>
            <person name="Albersmeier A."/>
            <person name="Kalinowski J."/>
            <person name="Ruckert C."/>
        </authorList>
    </citation>
    <scope>NUCLEOTIDE SEQUENCE</scope>
    <source>
        <strain evidence="3">KCTC 23077</strain>
    </source>
</reference>
<sequence>MSLILEALRKSEAERRRGAPPQLLDPPFAPSAPQPDATAARRTLPAVPAAIALAVVVLLGTTGYRMFFAADDGAEPSATAAAPERTTVPDAAALGANAATPTAIPPSLQSQSIRQDTAQPADSVATAAPMIESTDAGVGAAGGPASVTGAAVSPRAEPRRDAGTDTQRPALAVNAVGAGSAGAPPSEPRIANNAPAPRAASPAAVRPPADTALPLPPSSAVRAPALARTAASAPAADTGRPPGPSPAARSAPAPAASISDRPLRLADLAPADRRALPPLRMSMHLFAAAPAERFVILDGQRVGEGDRLGEAVVDEITADGAVLTWQGRRVWVPVR</sequence>
<dbReference type="Pfam" id="PF16537">
    <property type="entry name" value="T2SSB"/>
    <property type="match status" value="1"/>
</dbReference>
<dbReference type="EMBL" id="BMYD01000001">
    <property type="protein sequence ID" value="GHA68637.1"/>
    <property type="molecule type" value="Genomic_DNA"/>
</dbReference>
<feature type="region of interest" description="Disordered" evidence="1">
    <location>
        <begin position="11"/>
        <end position="40"/>
    </location>
</feature>